<sequence>MANEVASGSTQDSNSDQKISYNTYIDLSIMVYENDNDDNIRYKKNTCINVKGENGPEGWTVVDVIDDKETELQAMAVKKDNQIVIVYRGSQEREDWIADYDYLVHGGDREPSKTRLEIEMAKKHNKMTGKINEFSKDLKNPFDEAVKFADRVKKKHPEAFIYTTGHSLGGALATYMRVKRREWVVEAKTIAAPDIYGLLTDEEKELVDKGAFKNNTEDITDPRDTFGELNSNVGLYRFPEVGTVKYVDNKSFWTYFNHKSENFIRMNETDAKVLAEQMDELHWLIIDTQVLLEDFSLLHDETVLNIQREFEGRISSDFNLVPPDEVRKIIHKYALSLSSGIPKFYDEHNEEEMLSNINQLKNDTMDIADNIRNMARKFIEIDKQIANWLKLD</sequence>
<dbReference type="Proteomes" id="UP000037109">
    <property type="component" value="Unassembled WGS sequence"/>
</dbReference>
<protein>
    <recommendedName>
        <fullName evidence="1">Fungal lipase-type domain-containing protein</fullName>
    </recommendedName>
</protein>
<dbReference type="PATRIC" id="fig|1459.3.peg.5854"/>
<dbReference type="AlphaFoldDB" id="A0A0M0GKL5"/>
<dbReference type="InterPro" id="IPR029058">
    <property type="entry name" value="AB_hydrolase_fold"/>
</dbReference>
<reference evidence="3" key="1">
    <citation type="submission" date="2015-07" db="EMBL/GenBank/DDBJ databases">
        <title>Fjat-10036 dsm4.</title>
        <authorList>
            <person name="Liu B."/>
            <person name="Wang J."/>
            <person name="Zhu Y."/>
            <person name="Liu G."/>
            <person name="Chen Q."/>
            <person name="Chen Z."/>
            <person name="Lan J."/>
            <person name="Che J."/>
            <person name="Ge C."/>
            <person name="Shi H."/>
            <person name="Pan Z."/>
            <person name="Liu X."/>
        </authorList>
    </citation>
    <scope>NUCLEOTIDE SEQUENCE [LARGE SCALE GENOMIC DNA]</scope>
    <source>
        <strain evidence="3">DSM 4</strain>
    </source>
</reference>
<feature type="domain" description="Fungal lipase-type" evidence="1">
    <location>
        <begin position="84"/>
        <end position="176"/>
    </location>
</feature>
<gene>
    <name evidence="2" type="ORF">AF332_26610</name>
</gene>
<dbReference type="SUPFAM" id="SSF53474">
    <property type="entry name" value="alpha/beta-Hydrolases"/>
    <property type="match status" value="1"/>
</dbReference>
<evidence type="ECO:0000313" key="3">
    <source>
        <dbReference type="Proteomes" id="UP000037109"/>
    </source>
</evidence>
<accession>A0A0M0GKL5</accession>
<name>A0A0M0GKL5_SPOGL</name>
<organism evidence="2 3">
    <name type="scientific">Sporosarcina globispora</name>
    <name type="common">Bacillus globisporus</name>
    <dbReference type="NCBI Taxonomy" id="1459"/>
    <lineage>
        <taxon>Bacteria</taxon>
        <taxon>Bacillati</taxon>
        <taxon>Bacillota</taxon>
        <taxon>Bacilli</taxon>
        <taxon>Bacillales</taxon>
        <taxon>Caryophanaceae</taxon>
        <taxon>Sporosarcina</taxon>
    </lineage>
</organism>
<keyword evidence="3" id="KW-1185">Reference proteome</keyword>
<dbReference type="STRING" id="1459.AF332_26610"/>
<dbReference type="InterPro" id="IPR002921">
    <property type="entry name" value="Fungal_lipase-type"/>
</dbReference>
<dbReference type="Gene3D" id="3.40.50.1820">
    <property type="entry name" value="alpha/beta hydrolase"/>
    <property type="match status" value="1"/>
</dbReference>
<proteinExistence type="predicted"/>
<dbReference type="Pfam" id="PF01764">
    <property type="entry name" value="Lipase_3"/>
    <property type="match status" value="1"/>
</dbReference>
<dbReference type="GO" id="GO:0006629">
    <property type="term" value="P:lipid metabolic process"/>
    <property type="evidence" value="ECO:0007669"/>
    <property type="project" value="InterPro"/>
</dbReference>
<dbReference type="EMBL" id="LGUF01000007">
    <property type="protein sequence ID" value="KON90032.1"/>
    <property type="molecule type" value="Genomic_DNA"/>
</dbReference>
<evidence type="ECO:0000313" key="2">
    <source>
        <dbReference type="EMBL" id="KON90032.1"/>
    </source>
</evidence>
<comment type="caution">
    <text evidence="2">The sequence shown here is derived from an EMBL/GenBank/DDBJ whole genome shotgun (WGS) entry which is preliminary data.</text>
</comment>
<evidence type="ECO:0000259" key="1">
    <source>
        <dbReference type="Pfam" id="PF01764"/>
    </source>
</evidence>
<dbReference type="RefSeq" id="WP_053437405.1">
    <property type="nucleotide sequence ID" value="NZ_LGUF01000007.1"/>
</dbReference>